<evidence type="ECO:0000259" key="5">
    <source>
        <dbReference type="PROSITE" id="PS51706"/>
    </source>
</evidence>
<dbReference type="PANTHER" id="PTHR46498:SF1">
    <property type="entry name" value="GTP-BINDING PROTEIN 8"/>
    <property type="match status" value="1"/>
</dbReference>
<name>M2QPL0_CERS8</name>
<evidence type="ECO:0000313" key="7">
    <source>
        <dbReference type="Proteomes" id="UP000016930"/>
    </source>
</evidence>
<dbReference type="InterPro" id="IPR006073">
    <property type="entry name" value="GTP-bd"/>
</dbReference>
<keyword evidence="1" id="KW-0479">Metal-binding</keyword>
<evidence type="ECO:0000313" key="6">
    <source>
        <dbReference type="EMBL" id="EMD38978.1"/>
    </source>
</evidence>
<dbReference type="PROSITE" id="PS51706">
    <property type="entry name" value="G_ENGB"/>
    <property type="match status" value="1"/>
</dbReference>
<keyword evidence="3" id="KW-0460">Magnesium</keyword>
<keyword evidence="7" id="KW-1185">Reference proteome</keyword>
<dbReference type="Pfam" id="PF01926">
    <property type="entry name" value="MMR_HSR1"/>
    <property type="match status" value="1"/>
</dbReference>
<feature type="domain" description="EngB-type G" evidence="5">
    <location>
        <begin position="59"/>
        <end position="242"/>
    </location>
</feature>
<dbReference type="GO" id="GO:0046872">
    <property type="term" value="F:metal ion binding"/>
    <property type="evidence" value="ECO:0007669"/>
    <property type="project" value="UniProtKB-KW"/>
</dbReference>
<evidence type="ECO:0000256" key="4">
    <source>
        <dbReference type="ARBA" id="ARBA00023134"/>
    </source>
</evidence>
<sequence>MFKATLPRCNVKSLKSGSLPTTQTPSPRSPKVFPLFQHHSTAEFLAAAATEQSIPKLHGAPEVVFTGRANVGKSSLLNLIVGRRSLASTSKKPGHTQTLNFYRISSDPRKLVVVDSAGYGSRGRLEWGQTFEWYIQNRPQLKRVYALFDIRHGLTEADKMMLQFLEEASQGPDGPRFTIQVVFTKVSWRGDFPEHLKAIKERLAKNIFQLTPTCLPPILTSSKIPIRGLNHMRQNILEAVGLLGQGGTQNGRVQIIRAAETQTETSSHRTKRP</sequence>
<dbReference type="Gene3D" id="3.40.50.300">
    <property type="entry name" value="P-loop containing nucleotide triphosphate hydrolases"/>
    <property type="match status" value="1"/>
</dbReference>
<proteinExistence type="predicted"/>
<organism evidence="6 7">
    <name type="scientific">Ceriporiopsis subvermispora (strain B)</name>
    <name type="common">White-rot fungus</name>
    <name type="synonym">Gelatoporia subvermispora</name>
    <dbReference type="NCBI Taxonomy" id="914234"/>
    <lineage>
        <taxon>Eukaryota</taxon>
        <taxon>Fungi</taxon>
        <taxon>Dikarya</taxon>
        <taxon>Basidiomycota</taxon>
        <taxon>Agaricomycotina</taxon>
        <taxon>Agaricomycetes</taxon>
        <taxon>Polyporales</taxon>
        <taxon>Gelatoporiaceae</taxon>
        <taxon>Gelatoporia</taxon>
    </lineage>
</organism>
<accession>M2QPL0</accession>
<dbReference type="GO" id="GO:0005525">
    <property type="term" value="F:GTP binding"/>
    <property type="evidence" value="ECO:0007669"/>
    <property type="project" value="UniProtKB-KW"/>
</dbReference>
<dbReference type="Proteomes" id="UP000016930">
    <property type="component" value="Unassembled WGS sequence"/>
</dbReference>
<dbReference type="HOGENOM" id="CLU_033732_2_1_1"/>
<dbReference type="SUPFAM" id="SSF52540">
    <property type="entry name" value="P-loop containing nucleoside triphosphate hydrolases"/>
    <property type="match status" value="1"/>
</dbReference>
<dbReference type="EMBL" id="KB445794">
    <property type="protein sequence ID" value="EMD38978.1"/>
    <property type="molecule type" value="Genomic_DNA"/>
</dbReference>
<keyword evidence="4" id="KW-0342">GTP-binding</keyword>
<dbReference type="InterPro" id="IPR027417">
    <property type="entry name" value="P-loop_NTPase"/>
</dbReference>
<evidence type="ECO:0000256" key="1">
    <source>
        <dbReference type="ARBA" id="ARBA00022723"/>
    </source>
</evidence>
<dbReference type="GO" id="GO:0005739">
    <property type="term" value="C:mitochondrion"/>
    <property type="evidence" value="ECO:0007669"/>
    <property type="project" value="TreeGrafter"/>
</dbReference>
<gene>
    <name evidence="6" type="ORF">CERSUDRAFT_93019</name>
</gene>
<reference evidence="6 7" key="1">
    <citation type="journal article" date="2012" name="Proc. Natl. Acad. Sci. U.S.A.">
        <title>Comparative genomics of Ceriporiopsis subvermispora and Phanerochaete chrysosporium provide insight into selective ligninolysis.</title>
        <authorList>
            <person name="Fernandez-Fueyo E."/>
            <person name="Ruiz-Duenas F.J."/>
            <person name="Ferreira P."/>
            <person name="Floudas D."/>
            <person name="Hibbett D.S."/>
            <person name="Canessa P."/>
            <person name="Larrondo L.F."/>
            <person name="James T.Y."/>
            <person name="Seelenfreund D."/>
            <person name="Lobos S."/>
            <person name="Polanco R."/>
            <person name="Tello M."/>
            <person name="Honda Y."/>
            <person name="Watanabe T."/>
            <person name="Watanabe T."/>
            <person name="Ryu J.S."/>
            <person name="Kubicek C.P."/>
            <person name="Schmoll M."/>
            <person name="Gaskell J."/>
            <person name="Hammel K.E."/>
            <person name="St John F.J."/>
            <person name="Vanden Wymelenberg A."/>
            <person name="Sabat G."/>
            <person name="Splinter BonDurant S."/>
            <person name="Syed K."/>
            <person name="Yadav J.S."/>
            <person name="Doddapaneni H."/>
            <person name="Subramanian V."/>
            <person name="Lavin J.L."/>
            <person name="Oguiza J.A."/>
            <person name="Perez G."/>
            <person name="Pisabarro A.G."/>
            <person name="Ramirez L."/>
            <person name="Santoyo F."/>
            <person name="Master E."/>
            <person name="Coutinho P.M."/>
            <person name="Henrissat B."/>
            <person name="Lombard V."/>
            <person name="Magnuson J.K."/>
            <person name="Kuees U."/>
            <person name="Hori C."/>
            <person name="Igarashi K."/>
            <person name="Samejima M."/>
            <person name="Held B.W."/>
            <person name="Barry K.W."/>
            <person name="LaButti K.M."/>
            <person name="Lapidus A."/>
            <person name="Lindquist E.A."/>
            <person name="Lucas S.M."/>
            <person name="Riley R."/>
            <person name="Salamov A.A."/>
            <person name="Hoffmeister D."/>
            <person name="Schwenk D."/>
            <person name="Hadar Y."/>
            <person name="Yarden O."/>
            <person name="de Vries R.P."/>
            <person name="Wiebenga A."/>
            <person name="Stenlid J."/>
            <person name="Eastwood D."/>
            <person name="Grigoriev I.V."/>
            <person name="Berka R.M."/>
            <person name="Blanchette R.A."/>
            <person name="Kersten P."/>
            <person name="Martinez A.T."/>
            <person name="Vicuna R."/>
            <person name="Cullen D."/>
        </authorList>
    </citation>
    <scope>NUCLEOTIDE SEQUENCE [LARGE SCALE GENOMIC DNA]</scope>
    <source>
        <strain evidence="6 7">B</strain>
    </source>
</reference>
<dbReference type="InterPro" id="IPR052279">
    <property type="entry name" value="EngB_GTPase"/>
</dbReference>
<protein>
    <recommendedName>
        <fullName evidence="5">EngB-type G domain-containing protein</fullName>
    </recommendedName>
</protein>
<dbReference type="PANTHER" id="PTHR46498">
    <property type="entry name" value="GTP-BINDING PROTEIN 8"/>
    <property type="match status" value="1"/>
</dbReference>
<evidence type="ECO:0000256" key="3">
    <source>
        <dbReference type="ARBA" id="ARBA00022842"/>
    </source>
</evidence>
<dbReference type="CDD" id="cd01876">
    <property type="entry name" value="YihA_EngB"/>
    <property type="match status" value="1"/>
</dbReference>
<dbReference type="InterPro" id="IPR030393">
    <property type="entry name" value="G_ENGB_dom"/>
</dbReference>
<keyword evidence="2" id="KW-0547">Nucleotide-binding</keyword>
<dbReference type="OrthoDB" id="391988at2759"/>
<evidence type="ECO:0000256" key="2">
    <source>
        <dbReference type="ARBA" id="ARBA00022741"/>
    </source>
</evidence>
<dbReference type="AlphaFoldDB" id="M2QPL0"/>
<dbReference type="STRING" id="914234.M2QPL0"/>